<organism evidence="2 3">
    <name type="scientific">Alloalcanivorax marinus</name>
    <dbReference type="NCBI Taxonomy" id="1177169"/>
    <lineage>
        <taxon>Bacteria</taxon>
        <taxon>Pseudomonadati</taxon>
        <taxon>Pseudomonadota</taxon>
        <taxon>Gammaproteobacteria</taxon>
        <taxon>Oceanospirillales</taxon>
        <taxon>Alcanivoracaceae</taxon>
        <taxon>Alloalcanivorax</taxon>
    </lineage>
</organism>
<dbReference type="EMBL" id="JAJGNA010000001">
    <property type="protein sequence ID" value="MCC4307005.1"/>
    <property type="molecule type" value="Genomic_DNA"/>
</dbReference>
<keyword evidence="3" id="KW-1185">Reference proteome</keyword>
<dbReference type="RefSeq" id="WP_204430185.1">
    <property type="nucleotide sequence ID" value="NZ_ARXL01000041.1"/>
</dbReference>
<proteinExistence type="predicted"/>
<reference evidence="2" key="1">
    <citation type="submission" date="2021-10" db="EMBL/GenBank/DDBJ databases">
        <title>The diversity and Nitrogen Metabolism of Culturable Nitrate-Utilizing Bacteria Within the Oxygen Minimum Zone of the Changjiang (Yangtze River)Estuary.</title>
        <authorList>
            <person name="Zhang D."/>
            <person name="Zheng J."/>
            <person name="Liu S."/>
            <person name="He W."/>
        </authorList>
    </citation>
    <scope>NUCLEOTIDE SEQUENCE</scope>
    <source>
        <strain evidence="2">FXH-223</strain>
    </source>
</reference>
<accession>A0A9Q3YMM7</accession>
<evidence type="ECO:0000256" key="1">
    <source>
        <dbReference type="SAM" id="Phobius"/>
    </source>
</evidence>
<sequence length="73" mass="8368">MAYLQGVLLLLGLTLVLFAYGHYIHRTGDWGGVLRFWTRGMTLSVVEFKIQRAGLLVLILAVVVRFCQVLFQW</sequence>
<gene>
    <name evidence="2" type="ORF">LL252_00350</name>
</gene>
<feature type="transmembrane region" description="Helical" evidence="1">
    <location>
        <begin position="50"/>
        <end position="71"/>
    </location>
</feature>
<evidence type="ECO:0000313" key="3">
    <source>
        <dbReference type="Proteomes" id="UP001108027"/>
    </source>
</evidence>
<keyword evidence="1" id="KW-0472">Membrane</keyword>
<keyword evidence="1" id="KW-1133">Transmembrane helix</keyword>
<dbReference type="AlphaFoldDB" id="A0A9Q3YMM7"/>
<name>A0A9Q3YMM7_9GAMM</name>
<evidence type="ECO:0000313" key="2">
    <source>
        <dbReference type="EMBL" id="MCC4307005.1"/>
    </source>
</evidence>
<protein>
    <submittedName>
        <fullName evidence="2">Uncharacterized protein</fullName>
    </submittedName>
</protein>
<keyword evidence="1" id="KW-0812">Transmembrane</keyword>
<dbReference type="Proteomes" id="UP001108027">
    <property type="component" value="Unassembled WGS sequence"/>
</dbReference>
<comment type="caution">
    <text evidence="2">The sequence shown here is derived from an EMBL/GenBank/DDBJ whole genome shotgun (WGS) entry which is preliminary data.</text>
</comment>